<dbReference type="PANTHER" id="PTHR30069">
    <property type="entry name" value="TONB-DEPENDENT OUTER MEMBRANE RECEPTOR"/>
    <property type="match status" value="1"/>
</dbReference>
<dbReference type="Pfam" id="PF07715">
    <property type="entry name" value="Plug"/>
    <property type="match status" value="1"/>
</dbReference>
<dbReference type="eggNOG" id="COG4771">
    <property type="taxonomic scope" value="Bacteria"/>
</dbReference>
<feature type="domain" description="TonB-dependent receptor plug" evidence="13">
    <location>
        <begin position="106"/>
        <end position="213"/>
    </location>
</feature>
<evidence type="ECO:0000256" key="4">
    <source>
        <dbReference type="ARBA" id="ARBA00022692"/>
    </source>
</evidence>
<dbReference type="STRING" id="926562.Oweho_2942"/>
<evidence type="ECO:0000313" key="15">
    <source>
        <dbReference type="Proteomes" id="UP000005631"/>
    </source>
</evidence>
<organism evidence="14 15">
    <name type="scientific">Owenweeksia hongkongensis (strain DSM 17368 / CIP 108786 / JCM 12287 / NRRL B-23963 / UST20020801)</name>
    <dbReference type="NCBI Taxonomy" id="926562"/>
    <lineage>
        <taxon>Bacteria</taxon>
        <taxon>Pseudomonadati</taxon>
        <taxon>Bacteroidota</taxon>
        <taxon>Flavobacteriia</taxon>
        <taxon>Flavobacteriales</taxon>
        <taxon>Owenweeksiaceae</taxon>
        <taxon>Owenweeksia</taxon>
    </lineage>
</organism>
<dbReference type="PROSITE" id="PS52016">
    <property type="entry name" value="TONB_DEPENDENT_REC_3"/>
    <property type="match status" value="1"/>
</dbReference>
<dbReference type="InterPro" id="IPR037066">
    <property type="entry name" value="Plug_dom_sf"/>
</dbReference>
<dbReference type="InterPro" id="IPR000531">
    <property type="entry name" value="Beta-barrel_TonB"/>
</dbReference>
<evidence type="ECO:0000259" key="12">
    <source>
        <dbReference type="Pfam" id="PF00593"/>
    </source>
</evidence>
<evidence type="ECO:0000256" key="1">
    <source>
        <dbReference type="ARBA" id="ARBA00004571"/>
    </source>
</evidence>
<comment type="subcellular location">
    <subcellularLocation>
        <location evidence="1 10">Cell outer membrane</location>
        <topology evidence="1 10">Multi-pass membrane protein</topology>
    </subcellularLocation>
</comment>
<dbReference type="HOGENOM" id="CLU_008287_18_4_10"/>
<dbReference type="InterPro" id="IPR036942">
    <property type="entry name" value="Beta-barrel_TonB_sf"/>
</dbReference>
<dbReference type="Pfam" id="PF00593">
    <property type="entry name" value="TonB_dep_Rec_b-barrel"/>
    <property type="match status" value="1"/>
</dbReference>
<keyword evidence="2 10" id="KW-0813">Transport</keyword>
<dbReference type="KEGG" id="oho:Oweho_2942"/>
<proteinExistence type="inferred from homology"/>
<dbReference type="GO" id="GO:0015344">
    <property type="term" value="F:siderophore uptake transmembrane transporter activity"/>
    <property type="evidence" value="ECO:0007669"/>
    <property type="project" value="TreeGrafter"/>
</dbReference>
<keyword evidence="3 10" id="KW-1134">Transmembrane beta strand</keyword>
<name>G8R1F6_OWEHD</name>
<dbReference type="PROSITE" id="PS01156">
    <property type="entry name" value="TONB_DEPENDENT_REC_2"/>
    <property type="match status" value="1"/>
</dbReference>
<evidence type="ECO:0000256" key="11">
    <source>
        <dbReference type="RuleBase" id="RU003357"/>
    </source>
</evidence>
<evidence type="ECO:0000259" key="13">
    <source>
        <dbReference type="Pfam" id="PF07715"/>
    </source>
</evidence>
<evidence type="ECO:0000256" key="5">
    <source>
        <dbReference type="ARBA" id="ARBA00022729"/>
    </source>
</evidence>
<keyword evidence="6 11" id="KW-0798">TonB box</keyword>
<sequence length="795" mass="88589">MFFMLTMLATAFAQSVTVRDEADYLPIEGVVVSDENNNMAFTNSQGKVNFKKFSNSQQITISLLGYVSLNMSYDDLSKMKADILLKQDELSLDEVVISANRWQQNKSEVPNRITAVTKKDIVLQNPQTSADLLGFSNEVFIQKSQLGGGSPMIRGFSTNRLLLTIDGVRMNTAIFRGGNLQNVISIDPLAVESSEIIFGPGSVIYGSDAIGGVMSFYTLEPALSTTDKVEVSGSALTRYSSANGERTGHFDVNIGGKKWASTTSFSYSEFGDLRMGSNGPDDYLVPVYVSTIDSQDVVVNNPDPEVQTPTGYNQINMMQKIRFSPNENWDFTYGLHYSTTSNYARFDRHRRVRDGHPRYAEWYYGPQEWMMNNLKISHSKANSIYDNVTLNMAYQNFEESRHSRNFGSSALESNMETVDAYSVNLDFEKGDEKPHRFFYGLEAILNKVGSTGEENDIYTEVTAPIAPRYPDGSTWSSYAAYLSYEYVPSEVWAWQAGVRYNAFAIQASFDDPLYGYPFEDADINNGALTGSLGTVYSPGPTWKIRANLSTGFRAPNIDDVGKLFESVDYAVVVPNPDLKAEYAYNAEVGIAKVFSNVVKLDATAYYTILENAQVRRPYCSNGQDSIMYNGEMSQVLAIQNAANARVYGVQVGMEIKLPAGFALESVYNWQKGEEELDNGETSPMRHAAPAFGSTHLRFMQNRVMLDLYANYNAEMSYDDLAPSEQEKGEIYAADANGNPYSPSWYTLNFKGSYQINSHFQVTAGLENITDQRYLPYSSGIVAAGRNFILGLRANF</sequence>
<evidence type="ECO:0000256" key="2">
    <source>
        <dbReference type="ARBA" id="ARBA00022448"/>
    </source>
</evidence>
<dbReference type="SUPFAM" id="SSF56935">
    <property type="entry name" value="Porins"/>
    <property type="match status" value="1"/>
</dbReference>
<dbReference type="Gene3D" id="2.170.130.10">
    <property type="entry name" value="TonB-dependent receptor, plug domain"/>
    <property type="match status" value="1"/>
</dbReference>
<feature type="domain" description="TonB-dependent receptor-like beta-barrel" evidence="12">
    <location>
        <begin position="333"/>
        <end position="768"/>
    </location>
</feature>
<dbReference type="GO" id="GO:0044718">
    <property type="term" value="P:siderophore transmembrane transport"/>
    <property type="evidence" value="ECO:0007669"/>
    <property type="project" value="TreeGrafter"/>
</dbReference>
<evidence type="ECO:0000256" key="7">
    <source>
        <dbReference type="ARBA" id="ARBA00023136"/>
    </source>
</evidence>
<keyword evidence="8 14" id="KW-0675">Receptor</keyword>
<accession>G8R1F6</accession>
<evidence type="ECO:0000256" key="8">
    <source>
        <dbReference type="ARBA" id="ARBA00023170"/>
    </source>
</evidence>
<dbReference type="InterPro" id="IPR039426">
    <property type="entry name" value="TonB-dep_rcpt-like"/>
</dbReference>
<evidence type="ECO:0000313" key="14">
    <source>
        <dbReference type="EMBL" id="AEV33899.1"/>
    </source>
</evidence>
<dbReference type="EMBL" id="CP003156">
    <property type="protein sequence ID" value="AEV33899.1"/>
    <property type="molecule type" value="Genomic_DNA"/>
</dbReference>
<dbReference type="PATRIC" id="fig|926562.3.peg.2956"/>
<comment type="similarity">
    <text evidence="10 11">Belongs to the TonB-dependent receptor family.</text>
</comment>
<evidence type="ECO:0000256" key="6">
    <source>
        <dbReference type="ARBA" id="ARBA00023077"/>
    </source>
</evidence>
<evidence type="ECO:0000256" key="3">
    <source>
        <dbReference type="ARBA" id="ARBA00022452"/>
    </source>
</evidence>
<evidence type="ECO:0000256" key="10">
    <source>
        <dbReference type="PROSITE-ProRule" id="PRU01360"/>
    </source>
</evidence>
<reference evidence="14 15" key="1">
    <citation type="journal article" date="2012" name="Stand. Genomic Sci.">
        <title>Genome sequence of the orange-pigmented seawater bacterium Owenweeksia hongkongensis type strain (UST20020801(T)).</title>
        <authorList>
            <person name="Riedel T."/>
            <person name="Held B."/>
            <person name="Nolan M."/>
            <person name="Lucas S."/>
            <person name="Lapidus A."/>
            <person name="Tice H."/>
            <person name="Del Rio T.G."/>
            <person name="Cheng J.F."/>
            <person name="Han C."/>
            <person name="Tapia R."/>
            <person name="Goodwin L.A."/>
            <person name="Pitluck S."/>
            <person name="Liolios K."/>
            <person name="Mavromatis K."/>
            <person name="Pagani I."/>
            <person name="Ivanova N."/>
            <person name="Mikhailova N."/>
            <person name="Pati A."/>
            <person name="Chen A."/>
            <person name="Palaniappan K."/>
            <person name="Rohde M."/>
            <person name="Tindall B.J."/>
            <person name="Detter J.C."/>
            <person name="Goker M."/>
            <person name="Woyke T."/>
            <person name="Bristow J."/>
            <person name="Eisen J.A."/>
            <person name="Markowitz V."/>
            <person name="Hugenholtz P."/>
            <person name="Klenk H.P."/>
            <person name="Kyrpides N.C."/>
        </authorList>
    </citation>
    <scope>NUCLEOTIDE SEQUENCE</scope>
    <source>
        <strain evidence="15">DSM 17368 / JCM 12287 / NRRL B-23963</strain>
    </source>
</reference>
<keyword evidence="5" id="KW-0732">Signal</keyword>
<keyword evidence="9 10" id="KW-0998">Cell outer membrane</keyword>
<dbReference type="Gene3D" id="2.40.170.20">
    <property type="entry name" value="TonB-dependent receptor, beta-barrel domain"/>
    <property type="match status" value="1"/>
</dbReference>
<keyword evidence="15" id="KW-1185">Reference proteome</keyword>
<dbReference type="InterPro" id="IPR012910">
    <property type="entry name" value="Plug_dom"/>
</dbReference>
<keyword evidence="7 10" id="KW-0472">Membrane</keyword>
<evidence type="ECO:0000256" key="9">
    <source>
        <dbReference type="ARBA" id="ARBA00023237"/>
    </source>
</evidence>
<keyword evidence="4 10" id="KW-0812">Transmembrane</keyword>
<dbReference type="PANTHER" id="PTHR30069:SF29">
    <property type="entry name" value="HEMOGLOBIN AND HEMOGLOBIN-HAPTOGLOBIN-BINDING PROTEIN 1-RELATED"/>
    <property type="match status" value="1"/>
</dbReference>
<dbReference type="AlphaFoldDB" id="G8R1F6"/>
<dbReference type="CDD" id="cd01347">
    <property type="entry name" value="ligand_gated_channel"/>
    <property type="match status" value="1"/>
</dbReference>
<dbReference type="Proteomes" id="UP000005631">
    <property type="component" value="Chromosome"/>
</dbReference>
<dbReference type="InterPro" id="IPR010917">
    <property type="entry name" value="TonB_rcpt_CS"/>
</dbReference>
<gene>
    <name evidence="14" type="ordered locus">Oweho_2942</name>
</gene>
<dbReference type="GO" id="GO:0009279">
    <property type="term" value="C:cell outer membrane"/>
    <property type="evidence" value="ECO:0007669"/>
    <property type="project" value="UniProtKB-SubCell"/>
</dbReference>
<protein>
    <submittedName>
        <fullName evidence="14">Outer membrane receptor protein</fullName>
    </submittedName>
</protein>